<dbReference type="PANTHER" id="PTHR33233">
    <property type="entry name" value="ENDONUCLEASE/EXONUCLEASE/PHOSPHATASE"/>
    <property type="match status" value="1"/>
</dbReference>
<evidence type="ECO:0000313" key="3">
    <source>
        <dbReference type="Proteomes" id="UP000189701"/>
    </source>
</evidence>
<dbReference type="InterPro" id="IPR025558">
    <property type="entry name" value="DUF4283"/>
</dbReference>
<organism evidence="3 4">
    <name type="scientific">Nicotiana sylvestris</name>
    <name type="common">Wood tobacco</name>
    <name type="synonym">South American tobacco</name>
    <dbReference type="NCBI Taxonomy" id="4096"/>
    <lineage>
        <taxon>Eukaryota</taxon>
        <taxon>Viridiplantae</taxon>
        <taxon>Streptophyta</taxon>
        <taxon>Embryophyta</taxon>
        <taxon>Tracheophyta</taxon>
        <taxon>Spermatophyta</taxon>
        <taxon>Magnoliopsida</taxon>
        <taxon>eudicotyledons</taxon>
        <taxon>Gunneridae</taxon>
        <taxon>Pentapetalae</taxon>
        <taxon>asterids</taxon>
        <taxon>lamiids</taxon>
        <taxon>Solanales</taxon>
        <taxon>Solanaceae</taxon>
        <taxon>Nicotianoideae</taxon>
        <taxon>Nicotianeae</taxon>
        <taxon>Nicotiana</taxon>
    </lineage>
</organism>
<sequence>MTATKKLNLSGELQLKGNPGTSAGVQSLNLGSDSHQQKTQVMSNEKQNLVQIGESYPKRNLDNVVMKTQCPAYNRDEKQLPEESWVGLFKVNREIENGMALSYVNPTVINVKVVAQLDKEEVEQETQNWKSDLIVYIIGDIPGYNYMKNYVAQNWAIVGEPEVFLHDEGYYIIKFQSVADMNEILYSGPYTINNRPIVIKPWSPDFDLKTEFLIEIPIWVKFPKLPINCWGAKSLSSIASTIGTPLYADSCTAKQTRISFARILIEVNVTKPLPDEVEVMDPTGRFFQQPVLYDWKPNFCEKCMKIGHDCNAVGK</sequence>
<evidence type="ECO:0000259" key="2">
    <source>
        <dbReference type="Pfam" id="PF14111"/>
    </source>
</evidence>
<dbReference type="Proteomes" id="UP000189701">
    <property type="component" value="Unplaced"/>
</dbReference>
<dbReference type="GeneID" id="104220969"/>
<accession>A0A1U7W6G6</accession>
<name>A0A1U7W6G6_NICSY</name>
<proteinExistence type="predicted"/>
<evidence type="ECO:0000256" key="1">
    <source>
        <dbReference type="SAM" id="MobiDB-lite"/>
    </source>
</evidence>
<gene>
    <name evidence="4" type="primary">LOC104220969</name>
</gene>
<dbReference type="eggNOG" id="KOG1075">
    <property type="taxonomic scope" value="Eukaryota"/>
</dbReference>
<feature type="domain" description="DUF4283" evidence="2">
    <location>
        <begin position="126"/>
        <end position="208"/>
    </location>
</feature>
<reference evidence="3" key="1">
    <citation type="journal article" date="2013" name="Genome Biol.">
        <title>Reference genomes and transcriptomes of Nicotiana sylvestris and Nicotiana tomentosiformis.</title>
        <authorList>
            <person name="Sierro N."/>
            <person name="Battey J.N."/>
            <person name="Ouadi S."/>
            <person name="Bovet L."/>
            <person name="Goepfert S."/>
            <person name="Bakaher N."/>
            <person name="Peitsch M.C."/>
            <person name="Ivanov N.V."/>
        </authorList>
    </citation>
    <scope>NUCLEOTIDE SEQUENCE [LARGE SCALE GENOMIC DNA]</scope>
</reference>
<feature type="region of interest" description="Disordered" evidence="1">
    <location>
        <begin position="1"/>
        <end position="25"/>
    </location>
</feature>
<dbReference type="Pfam" id="PF14111">
    <property type="entry name" value="DUF4283"/>
    <property type="match status" value="1"/>
</dbReference>
<dbReference type="RefSeq" id="XP_009770244.1">
    <property type="nucleotide sequence ID" value="XM_009771942.1"/>
</dbReference>
<keyword evidence="3" id="KW-1185">Reference proteome</keyword>
<protein>
    <submittedName>
        <fullName evidence="4">Uncharacterized protein LOC104220969</fullName>
    </submittedName>
</protein>
<dbReference type="KEGG" id="nsy:104220969"/>
<evidence type="ECO:0000313" key="4">
    <source>
        <dbReference type="RefSeq" id="XP_009770244.1"/>
    </source>
</evidence>
<dbReference type="PANTHER" id="PTHR33233:SF17">
    <property type="entry name" value="DUF4283 DOMAIN-CONTAINING PROTEIN"/>
    <property type="match status" value="1"/>
</dbReference>
<reference evidence="4" key="2">
    <citation type="submission" date="2025-08" db="UniProtKB">
        <authorList>
            <consortium name="RefSeq"/>
        </authorList>
    </citation>
    <scope>IDENTIFICATION</scope>
    <source>
        <tissue evidence="4">Leaf</tissue>
    </source>
</reference>
<dbReference type="AlphaFoldDB" id="A0A1U7W6G6"/>